<dbReference type="HOGENOM" id="CLU_056715_0_0_4"/>
<dbReference type="Proteomes" id="UP000000383">
    <property type="component" value="Chromosome"/>
</dbReference>
<dbReference type="InterPro" id="IPR022448">
    <property type="entry name" value="Quinoprotein_dehydrogenase"/>
</dbReference>
<feature type="domain" description="Solute-binding protein family 3/N-terminal" evidence="3">
    <location>
        <begin position="50"/>
        <end position="280"/>
    </location>
</feature>
<dbReference type="PANTHER" id="PTHR35936:SF17">
    <property type="entry name" value="ARGININE-BINDING EXTRACELLULAR PROTEIN ARTP"/>
    <property type="match status" value="1"/>
</dbReference>
<sequence precursor="true">MLKHVKKQLGLTLLLAITANISYAADPDIPTLSPDEGRIGEVRRVVDESEFKVCADPENMPYSDVKKQGFEDKIAELLANDLGKKLTYTYAYSRQGFFRNTLGANRCDVVIGTISDDGMMRTSKPYYRTGHVFVWRKDSNYNITDWTSPDLHKGFIGVIDHSPATIPMDANGLIGNARPYRMQRDLNLPASFMIDDLAKGDIDIAIAWGPIGGYYAKQSKVPMMVAPIPEYETQNAKGKEYWNISVGVRKKDKDRMEMIQGALDRNQDKIIKILDEYGIPHVPVVEGDSLMNSYKKYGANSKKVEGN</sequence>
<dbReference type="KEGG" id="meh:M301_2462"/>
<evidence type="ECO:0000313" key="5">
    <source>
        <dbReference type="Proteomes" id="UP000000383"/>
    </source>
</evidence>
<keyword evidence="1 2" id="KW-0732">Signal</keyword>
<dbReference type="RefSeq" id="WP_013149132.1">
    <property type="nucleotide sequence ID" value="NC_014207.1"/>
</dbReference>
<dbReference type="STRING" id="666681.M301_2462"/>
<dbReference type="Gene3D" id="3.40.190.10">
    <property type="entry name" value="Periplasmic binding protein-like II"/>
    <property type="match status" value="2"/>
</dbReference>
<gene>
    <name evidence="4" type="ordered locus">M301_2462</name>
</gene>
<accession>D7DMP7</accession>
<dbReference type="PANTHER" id="PTHR35936">
    <property type="entry name" value="MEMBRANE-BOUND LYTIC MUREIN TRANSGLYCOSYLASE F"/>
    <property type="match status" value="1"/>
</dbReference>
<evidence type="ECO:0000259" key="3">
    <source>
        <dbReference type="SMART" id="SM00062"/>
    </source>
</evidence>
<dbReference type="NCBIfam" id="TIGR03871">
    <property type="entry name" value="ABC_peri_MoxJ_2"/>
    <property type="match status" value="1"/>
</dbReference>
<dbReference type="eggNOG" id="COG0834">
    <property type="taxonomic scope" value="Bacteria"/>
</dbReference>
<dbReference type="SUPFAM" id="SSF53850">
    <property type="entry name" value="Periplasmic binding protein-like II"/>
    <property type="match status" value="1"/>
</dbReference>
<dbReference type="OrthoDB" id="176845at2"/>
<feature type="chain" id="PRO_5003094590" evidence="2">
    <location>
        <begin position="25"/>
        <end position="307"/>
    </location>
</feature>
<dbReference type="Pfam" id="PF00497">
    <property type="entry name" value="SBP_bac_3"/>
    <property type="match status" value="1"/>
</dbReference>
<evidence type="ECO:0000313" key="4">
    <source>
        <dbReference type="EMBL" id="ADI30824.1"/>
    </source>
</evidence>
<dbReference type="InterPro" id="IPR001638">
    <property type="entry name" value="Solute-binding_3/MltF_N"/>
</dbReference>
<name>D7DMP7_METV0</name>
<protein>
    <submittedName>
        <fullName evidence="4">Extracellular solute-binding protein family 3</fullName>
    </submittedName>
</protein>
<dbReference type="SMART" id="SM00062">
    <property type="entry name" value="PBPb"/>
    <property type="match status" value="1"/>
</dbReference>
<feature type="signal peptide" evidence="2">
    <location>
        <begin position="1"/>
        <end position="24"/>
    </location>
</feature>
<evidence type="ECO:0000256" key="2">
    <source>
        <dbReference type="SAM" id="SignalP"/>
    </source>
</evidence>
<dbReference type="EMBL" id="CP002056">
    <property type="protein sequence ID" value="ADI30824.1"/>
    <property type="molecule type" value="Genomic_DNA"/>
</dbReference>
<organism evidence="4 5">
    <name type="scientific">Methylotenera versatilis (strain 301)</name>
    <dbReference type="NCBI Taxonomy" id="666681"/>
    <lineage>
        <taxon>Bacteria</taxon>
        <taxon>Pseudomonadati</taxon>
        <taxon>Pseudomonadota</taxon>
        <taxon>Betaproteobacteria</taxon>
        <taxon>Nitrosomonadales</taxon>
        <taxon>Methylophilaceae</taxon>
        <taxon>Methylotenera</taxon>
    </lineage>
</organism>
<dbReference type="AlphaFoldDB" id="D7DMP7"/>
<reference evidence="5" key="1">
    <citation type="submission" date="2010-05" db="EMBL/GenBank/DDBJ databases">
        <title>Complete sequence of Methylotenera sp. 301.</title>
        <authorList>
            <person name="Lucas S."/>
            <person name="Copeland A."/>
            <person name="Lapidus A."/>
            <person name="Cheng J.-F."/>
            <person name="Bruce D."/>
            <person name="Goodwin L."/>
            <person name="Pitluck S."/>
            <person name="Clum A."/>
            <person name="Land M."/>
            <person name="Hauser L."/>
            <person name="Kyrpides N."/>
            <person name="Ivanova N."/>
            <person name="Chistoservova L."/>
            <person name="Kalyuzhnaya M."/>
            <person name="Woyke T."/>
        </authorList>
    </citation>
    <scope>NUCLEOTIDE SEQUENCE [LARGE SCALE GENOMIC DNA]</scope>
    <source>
        <strain evidence="5">301</strain>
    </source>
</reference>
<reference evidence="4 5" key="2">
    <citation type="journal article" date="2011" name="J. Bacteriol.">
        <title>Genomes of three methylotrophs from a single niche uncover genetic and metabolic divergence of Methylophilaceae.</title>
        <authorList>
            <person name="Lapidus A."/>
            <person name="Clum A."/>
            <person name="Labutti K."/>
            <person name="Kaluzhnaya M.G."/>
            <person name="Lim S."/>
            <person name="Beck D.A."/>
            <person name="Glavina Del Rio T."/>
            <person name="Nolan M."/>
            <person name="Mavromatis K."/>
            <person name="Huntemann M."/>
            <person name="Lucas S."/>
            <person name="Lidstrom M.E."/>
            <person name="Ivanova N."/>
            <person name="Chistoserdova L."/>
        </authorList>
    </citation>
    <scope>NUCLEOTIDE SEQUENCE [LARGE SCALE GENOMIC DNA]</scope>
    <source>
        <strain evidence="4 5">301</strain>
    </source>
</reference>
<keyword evidence="5" id="KW-1185">Reference proteome</keyword>
<evidence type="ECO:0000256" key="1">
    <source>
        <dbReference type="ARBA" id="ARBA00022729"/>
    </source>
</evidence>
<proteinExistence type="predicted"/>